<accession>A0A918I533</accession>
<dbReference type="EMBL" id="BMTP01000021">
    <property type="protein sequence ID" value="GGU63261.1"/>
    <property type="molecule type" value="Genomic_DNA"/>
</dbReference>
<evidence type="ECO:0000313" key="2">
    <source>
        <dbReference type="Proteomes" id="UP000636661"/>
    </source>
</evidence>
<comment type="caution">
    <text evidence="1">The sequence shown here is derived from an EMBL/GenBank/DDBJ whole genome shotgun (WGS) entry which is preliminary data.</text>
</comment>
<protein>
    <submittedName>
        <fullName evidence="1">Uncharacterized protein</fullName>
    </submittedName>
</protein>
<evidence type="ECO:0000313" key="1">
    <source>
        <dbReference type="EMBL" id="GGU63261.1"/>
    </source>
</evidence>
<dbReference type="Proteomes" id="UP000636661">
    <property type="component" value="Unassembled WGS sequence"/>
</dbReference>
<sequence>MFRLRHGMVQRVVFDAQMPLGMFEDSETWSVAACTGRPRTTTAPLSVSGALRETIAAAGRSRPYDAARAVVDGLTQHHSGELPADAAVVCLDRWGRQRHPEG</sequence>
<organism evidence="1 2">
    <name type="scientific">Streptomyces lavendofoliae</name>
    <dbReference type="NCBI Taxonomy" id="67314"/>
    <lineage>
        <taxon>Bacteria</taxon>
        <taxon>Bacillati</taxon>
        <taxon>Actinomycetota</taxon>
        <taxon>Actinomycetes</taxon>
        <taxon>Kitasatosporales</taxon>
        <taxon>Streptomycetaceae</taxon>
        <taxon>Streptomyces</taxon>
    </lineage>
</organism>
<reference evidence="1" key="1">
    <citation type="journal article" date="2014" name="Int. J. Syst. Evol. Microbiol.">
        <title>Complete genome sequence of Corynebacterium casei LMG S-19264T (=DSM 44701T), isolated from a smear-ripened cheese.</title>
        <authorList>
            <consortium name="US DOE Joint Genome Institute (JGI-PGF)"/>
            <person name="Walter F."/>
            <person name="Albersmeier A."/>
            <person name="Kalinowski J."/>
            <person name="Ruckert C."/>
        </authorList>
    </citation>
    <scope>NUCLEOTIDE SEQUENCE</scope>
    <source>
        <strain evidence="1">JCM 4391</strain>
    </source>
</reference>
<name>A0A918I533_9ACTN</name>
<dbReference type="AlphaFoldDB" id="A0A918I533"/>
<gene>
    <name evidence="1" type="ORF">GCM10010274_59980</name>
</gene>
<reference evidence="1" key="2">
    <citation type="submission" date="2020-09" db="EMBL/GenBank/DDBJ databases">
        <authorList>
            <person name="Sun Q."/>
            <person name="Ohkuma M."/>
        </authorList>
    </citation>
    <scope>NUCLEOTIDE SEQUENCE</scope>
    <source>
        <strain evidence="1">JCM 4391</strain>
    </source>
</reference>
<proteinExistence type="predicted"/>
<keyword evidence="2" id="KW-1185">Reference proteome</keyword>